<reference evidence="1" key="1">
    <citation type="submission" date="2020-01" db="EMBL/GenBank/DDBJ databases">
        <authorList>
            <consortium name="DOE Joint Genome Institute"/>
            <person name="Haridas S."/>
            <person name="Albert R."/>
            <person name="Binder M."/>
            <person name="Bloem J."/>
            <person name="Labutti K."/>
            <person name="Salamov A."/>
            <person name="Andreopoulos B."/>
            <person name="Baker S.E."/>
            <person name="Barry K."/>
            <person name="Bills G."/>
            <person name="Bluhm B.H."/>
            <person name="Cannon C."/>
            <person name="Castanera R."/>
            <person name="Culley D.E."/>
            <person name="Daum C."/>
            <person name="Ezra D."/>
            <person name="Gonzalez J.B."/>
            <person name="Henrissat B."/>
            <person name="Kuo A."/>
            <person name="Liang C."/>
            <person name="Lipzen A."/>
            <person name="Lutzoni F."/>
            <person name="Magnuson J."/>
            <person name="Mondo S."/>
            <person name="Nolan M."/>
            <person name="Ohm R."/>
            <person name="Pangilinan J."/>
            <person name="Park H.-J."/>
            <person name="Ramirez L."/>
            <person name="Alfaro M."/>
            <person name="Sun H."/>
            <person name="Tritt A."/>
            <person name="Yoshinaga Y."/>
            <person name="Zwiers L.-H."/>
            <person name="Turgeon B.G."/>
            <person name="Goodwin S.B."/>
            <person name="Spatafora J.W."/>
            <person name="Crous P.W."/>
            <person name="Grigoriev I.V."/>
        </authorList>
    </citation>
    <scope>NUCLEOTIDE SEQUENCE</scope>
    <source>
        <strain evidence="1">CBS 394.84</strain>
    </source>
</reference>
<dbReference type="Proteomes" id="UP000800039">
    <property type="component" value="Unassembled WGS sequence"/>
</dbReference>
<dbReference type="EMBL" id="ML976618">
    <property type="protein sequence ID" value="KAF1841332.1"/>
    <property type="molecule type" value="Genomic_DNA"/>
</dbReference>
<dbReference type="AlphaFoldDB" id="A0A9P4G9G3"/>
<proteinExistence type="predicted"/>
<keyword evidence="2" id="KW-1185">Reference proteome</keyword>
<sequence>MIPDLTIRLVDLEVREGGRLLAVATGLEMTPGGGHLLVAATGLEMRPGRGHPFATVVVIEMSPGGGYLLMAATRLEMSPGLATLLVNLKISPGERLLTVATGLEMSPGLAIRLVNLEVNPGGGHRLAAITRLEMSLRPDTHLVDLGTSPGGRLLAVATELEMIPGGRLLAATTELVRLYDTHILTVSSQSIGQYGDPNHHEPPTRTEALKPLCLRELTEESVASEEHGHRYDAMTDGRVEGTGIWGIGIDWVVVLNFDVFQHVLLPAEKETTYGATQSPSRQVDCGYSGIATTVDRG</sequence>
<gene>
    <name evidence="1" type="ORF">K460DRAFT_434451</name>
</gene>
<protein>
    <submittedName>
        <fullName evidence="1">Uncharacterized protein</fullName>
    </submittedName>
</protein>
<dbReference type="GeneID" id="63855636"/>
<comment type="caution">
    <text evidence="1">The sequence shown here is derived from an EMBL/GenBank/DDBJ whole genome shotgun (WGS) entry which is preliminary data.</text>
</comment>
<name>A0A9P4G9G3_9PLEO</name>
<organism evidence="1 2">
    <name type="scientific">Cucurbitaria berberidis CBS 394.84</name>
    <dbReference type="NCBI Taxonomy" id="1168544"/>
    <lineage>
        <taxon>Eukaryota</taxon>
        <taxon>Fungi</taxon>
        <taxon>Dikarya</taxon>
        <taxon>Ascomycota</taxon>
        <taxon>Pezizomycotina</taxon>
        <taxon>Dothideomycetes</taxon>
        <taxon>Pleosporomycetidae</taxon>
        <taxon>Pleosporales</taxon>
        <taxon>Pleosporineae</taxon>
        <taxon>Cucurbitariaceae</taxon>
        <taxon>Cucurbitaria</taxon>
    </lineage>
</organism>
<evidence type="ECO:0000313" key="2">
    <source>
        <dbReference type="Proteomes" id="UP000800039"/>
    </source>
</evidence>
<accession>A0A9P4G9G3</accession>
<evidence type="ECO:0000313" key="1">
    <source>
        <dbReference type="EMBL" id="KAF1841332.1"/>
    </source>
</evidence>
<dbReference type="RefSeq" id="XP_040783895.1">
    <property type="nucleotide sequence ID" value="XM_040938381.1"/>
</dbReference>